<dbReference type="Pfam" id="PF00126">
    <property type="entry name" value="HTH_1"/>
    <property type="match status" value="1"/>
</dbReference>
<dbReference type="GO" id="GO:0005829">
    <property type="term" value="C:cytosol"/>
    <property type="evidence" value="ECO:0007669"/>
    <property type="project" value="TreeGrafter"/>
</dbReference>
<evidence type="ECO:0000256" key="3">
    <source>
        <dbReference type="ARBA" id="ARBA00023125"/>
    </source>
</evidence>
<proteinExistence type="inferred from homology"/>
<dbReference type="EMBL" id="FPBO01000033">
    <property type="protein sequence ID" value="SFV11222.1"/>
    <property type="molecule type" value="Genomic_DNA"/>
</dbReference>
<keyword evidence="7" id="KW-1185">Reference proteome</keyword>
<comment type="similarity">
    <text evidence="1">Belongs to the LysR transcriptional regulatory family.</text>
</comment>
<evidence type="ECO:0000313" key="7">
    <source>
        <dbReference type="Proteomes" id="UP000199391"/>
    </source>
</evidence>
<organism evidence="6 7">
    <name type="scientific">Pseudoduganella namucuonensis</name>
    <dbReference type="NCBI Taxonomy" id="1035707"/>
    <lineage>
        <taxon>Bacteria</taxon>
        <taxon>Pseudomonadati</taxon>
        <taxon>Pseudomonadota</taxon>
        <taxon>Betaproteobacteria</taxon>
        <taxon>Burkholderiales</taxon>
        <taxon>Oxalobacteraceae</taxon>
        <taxon>Telluria group</taxon>
        <taxon>Pseudoduganella</taxon>
    </lineage>
</organism>
<sequence>MAYAIHPAAADGHTMNLHRLDLVSLSLFNLIVRSGSISKGAALANLAVGAASKRISDLEATVGSSLLERHSRGVTPTVAGQALYRHAQRILSDVDQLTAELSDYASGMVGIVRLWANTSAITQFLPADIAAFANANPGIRIELEEQNSSEIVLALFNGRADLGIFADRTPAMGLFQTKYREDRLVLVAPRDHPLAARRSVRFEEALEYEFVSLSKGTSLAERLQVEAEALGRPLKLRIRVRSFDAMCQMVAAGMGIAVLPSLAVHALVRSLHLRQIALPDAWAHRELLIGLRDPNAVPRHVRPLLDHLCGAHAV</sequence>
<keyword evidence="3" id="KW-0238">DNA-binding</keyword>
<dbReference type="InterPro" id="IPR036388">
    <property type="entry name" value="WH-like_DNA-bd_sf"/>
</dbReference>
<gene>
    <name evidence="6" type="ORF">SAMN05216552_103363</name>
</gene>
<dbReference type="STRING" id="1035707.SAMN05216552_103363"/>
<dbReference type="Proteomes" id="UP000199391">
    <property type="component" value="Unassembled WGS sequence"/>
</dbReference>
<evidence type="ECO:0000256" key="1">
    <source>
        <dbReference type="ARBA" id="ARBA00009437"/>
    </source>
</evidence>
<dbReference type="Gene3D" id="1.10.10.10">
    <property type="entry name" value="Winged helix-like DNA-binding domain superfamily/Winged helix DNA-binding domain"/>
    <property type="match status" value="1"/>
</dbReference>
<reference evidence="7" key="1">
    <citation type="submission" date="2016-10" db="EMBL/GenBank/DDBJ databases">
        <authorList>
            <person name="Varghese N."/>
            <person name="Submissions S."/>
        </authorList>
    </citation>
    <scope>NUCLEOTIDE SEQUENCE [LARGE SCALE GENOMIC DNA]</scope>
    <source>
        <strain evidence="7">CGMCC 1.11014</strain>
    </source>
</reference>
<dbReference type="SUPFAM" id="SSF46785">
    <property type="entry name" value="Winged helix' DNA-binding domain"/>
    <property type="match status" value="1"/>
</dbReference>
<dbReference type="Pfam" id="PF03466">
    <property type="entry name" value="LysR_substrate"/>
    <property type="match status" value="1"/>
</dbReference>
<dbReference type="Gene3D" id="3.40.190.10">
    <property type="entry name" value="Periplasmic binding protein-like II"/>
    <property type="match status" value="2"/>
</dbReference>
<feature type="domain" description="HTH lysR-type" evidence="5">
    <location>
        <begin position="20"/>
        <end position="77"/>
    </location>
</feature>
<accession>A0A1I7LNE4</accession>
<name>A0A1I7LNE4_9BURK</name>
<dbReference type="CDD" id="cd08421">
    <property type="entry name" value="PBP2_LTTR_like_1"/>
    <property type="match status" value="1"/>
</dbReference>
<dbReference type="InterPro" id="IPR005119">
    <property type="entry name" value="LysR_subst-bd"/>
</dbReference>
<dbReference type="PANTHER" id="PTHR30419">
    <property type="entry name" value="HTH-TYPE TRANSCRIPTIONAL REGULATOR YBHD"/>
    <property type="match status" value="1"/>
</dbReference>
<evidence type="ECO:0000256" key="2">
    <source>
        <dbReference type="ARBA" id="ARBA00023015"/>
    </source>
</evidence>
<keyword evidence="2" id="KW-0805">Transcription regulation</keyword>
<dbReference type="PROSITE" id="PS50931">
    <property type="entry name" value="HTH_LYSR"/>
    <property type="match status" value="1"/>
</dbReference>
<protein>
    <submittedName>
        <fullName evidence="6">Transcriptional regulator, LysR family</fullName>
    </submittedName>
</protein>
<dbReference type="InterPro" id="IPR036390">
    <property type="entry name" value="WH_DNA-bd_sf"/>
</dbReference>
<dbReference type="InterPro" id="IPR000847">
    <property type="entry name" value="LysR_HTH_N"/>
</dbReference>
<evidence type="ECO:0000313" key="6">
    <source>
        <dbReference type="EMBL" id="SFV11222.1"/>
    </source>
</evidence>
<evidence type="ECO:0000259" key="5">
    <source>
        <dbReference type="PROSITE" id="PS50931"/>
    </source>
</evidence>
<dbReference type="GO" id="GO:0003677">
    <property type="term" value="F:DNA binding"/>
    <property type="evidence" value="ECO:0007669"/>
    <property type="project" value="UniProtKB-KW"/>
</dbReference>
<dbReference type="GO" id="GO:0003700">
    <property type="term" value="F:DNA-binding transcription factor activity"/>
    <property type="evidence" value="ECO:0007669"/>
    <property type="project" value="InterPro"/>
</dbReference>
<dbReference type="InterPro" id="IPR050950">
    <property type="entry name" value="HTH-type_LysR_regulators"/>
</dbReference>
<evidence type="ECO:0000256" key="4">
    <source>
        <dbReference type="ARBA" id="ARBA00023163"/>
    </source>
</evidence>
<dbReference type="AlphaFoldDB" id="A0A1I7LNE4"/>
<dbReference type="SUPFAM" id="SSF53850">
    <property type="entry name" value="Periplasmic binding protein-like II"/>
    <property type="match status" value="1"/>
</dbReference>
<dbReference type="PANTHER" id="PTHR30419:SF2">
    <property type="entry name" value="LYSR FAMILY TRANSCRIPTIONAL REGULATOR"/>
    <property type="match status" value="1"/>
</dbReference>
<keyword evidence="4" id="KW-0804">Transcription</keyword>